<dbReference type="AlphaFoldDB" id="A0A6A4AMG6"/>
<dbReference type="Proteomes" id="UP000441208">
    <property type="component" value="Unassembled WGS sequence"/>
</dbReference>
<dbReference type="Proteomes" id="UP000440732">
    <property type="component" value="Unassembled WGS sequence"/>
</dbReference>
<dbReference type="EMBL" id="QXFZ01009384">
    <property type="protein sequence ID" value="KAE9054751.1"/>
    <property type="molecule type" value="Genomic_DNA"/>
</dbReference>
<dbReference type="Proteomes" id="UP000460718">
    <property type="component" value="Unassembled WGS sequence"/>
</dbReference>
<reference evidence="8 9" key="1">
    <citation type="submission" date="2018-08" db="EMBL/GenBank/DDBJ databases">
        <title>Genomic investigation of the strawberry pathogen Phytophthora fragariae indicates pathogenicity is determined by transcriptional variation in three key races.</title>
        <authorList>
            <person name="Adams T.M."/>
            <person name="Armitage A.D."/>
            <person name="Sobczyk M.K."/>
            <person name="Bates H.J."/>
            <person name="Dunwell J.M."/>
            <person name="Nellist C.F."/>
            <person name="Harrison R.J."/>
        </authorList>
    </citation>
    <scope>NUCLEOTIDE SEQUENCE [LARGE SCALE GENOMIC DNA]</scope>
    <source>
        <strain evidence="7 10">A4</strain>
        <strain evidence="6 11">BC-1</strain>
        <strain evidence="5 9">NOV-27</strain>
        <strain evidence="3 12">NOV-5</strain>
        <strain evidence="4 13">NOV-71</strain>
        <strain evidence="1 8">NOV-9</strain>
        <strain evidence="2 14">SCRP245</strain>
    </source>
</reference>
<dbReference type="EMBL" id="QXGB01009598">
    <property type="protein sequence ID" value="KAE9156802.1"/>
    <property type="molecule type" value="Genomic_DNA"/>
</dbReference>
<name>A0A6A4AMG6_9STRA</name>
<evidence type="ECO:0000313" key="9">
    <source>
        <dbReference type="Proteomes" id="UP000433483"/>
    </source>
</evidence>
<evidence type="ECO:0000313" key="8">
    <source>
        <dbReference type="Proteomes" id="UP000429523"/>
    </source>
</evidence>
<accession>A0A6A4AMG6</accession>
<dbReference type="EMBL" id="QXFW01012262">
    <property type="protein sequence ID" value="KAE8951170.1"/>
    <property type="molecule type" value="Genomic_DNA"/>
</dbReference>
<comment type="caution">
    <text evidence="7">The sequence shown here is derived from an EMBL/GenBank/DDBJ whole genome shotgun (WGS) entry which is preliminary data.</text>
</comment>
<organism evidence="7 10">
    <name type="scientific">Phytophthora fragariae</name>
    <dbReference type="NCBI Taxonomy" id="53985"/>
    <lineage>
        <taxon>Eukaryota</taxon>
        <taxon>Sar</taxon>
        <taxon>Stramenopiles</taxon>
        <taxon>Oomycota</taxon>
        <taxon>Peronosporomycetes</taxon>
        <taxon>Peronosporales</taxon>
        <taxon>Peronosporaceae</taxon>
        <taxon>Phytophthora</taxon>
    </lineage>
</organism>
<evidence type="ECO:0000313" key="5">
    <source>
        <dbReference type="EMBL" id="KAE9156802.1"/>
    </source>
</evidence>
<dbReference type="Proteomes" id="UP000429523">
    <property type="component" value="Unassembled WGS sequence"/>
</dbReference>
<evidence type="ECO:0000313" key="14">
    <source>
        <dbReference type="Proteomes" id="UP000460718"/>
    </source>
</evidence>
<gene>
    <name evidence="7" type="ORF">PF001_g33192</name>
    <name evidence="6" type="ORF">PF002_g28028</name>
    <name evidence="5" type="ORF">PF005_g33078</name>
    <name evidence="3" type="ORF">PF006_g33266</name>
    <name evidence="4" type="ORF">PF007_g32537</name>
    <name evidence="1" type="ORF">PF009_g32901</name>
    <name evidence="2" type="ORF">PF011_g33037</name>
</gene>
<evidence type="ECO:0000313" key="2">
    <source>
        <dbReference type="EMBL" id="KAE8951170.1"/>
    </source>
</evidence>
<evidence type="ECO:0000313" key="4">
    <source>
        <dbReference type="EMBL" id="KAE9054751.1"/>
    </source>
</evidence>
<keyword evidence="9" id="KW-1185">Reference proteome</keyword>
<dbReference type="Proteomes" id="UP000437068">
    <property type="component" value="Unassembled WGS sequence"/>
</dbReference>
<evidence type="ECO:0000313" key="11">
    <source>
        <dbReference type="Proteomes" id="UP000440367"/>
    </source>
</evidence>
<evidence type="ECO:0000313" key="3">
    <source>
        <dbReference type="EMBL" id="KAE9054393.1"/>
    </source>
</evidence>
<dbReference type="EMBL" id="QXGA01011504">
    <property type="protein sequence ID" value="KAE9054393.1"/>
    <property type="molecule type" value="Genomic_DNA"/>
</dbReference>
<dbReference type="EMBL" id="QXGE01011394">
    <property type="protein sequence ID" value="KAE9258944.1"/>
    <property type="molecule type" value="Genomic_DNA"/>
</dbReference>
<protein>
    <submittedName>
        <fullName evidence="7">Uncharacterized protein</fullName>
    </submittedName>
</protein>
<dbReference type="EMBL" id="QXGF01009033">
    <property type="protein sequence ID" value="KAE8916776.1"/>
    <property type="molecule type" value="Genomic_DNA"/>
</dbReference>
<dbReference type="EMBL" id="QXGD01003327">
    <property type="protein sequence ID" value="KAE9178620.1"/>
    <property type="molecule type" value="Genomic_DNA"/>
</dbReference>
<dbReference type="Proteomes" id="UP000433483">
    <property type="component" value="Unassembled WGS sequence"/>
</dbReference>
<evidence type="ECO:0000313" key="12">
    <source>
        <dbReference type="Proteomes" id="UP000440732"/>
    </source>
</evidence>
<evidence type="ECO:0000313" key="10">
    <source>
        <dbReference type="Proteomes" id="UP000437068"/>
    </source>
</evidence>
<sequence length="64" mass="6654">MPFVPLQRPAACFTLIVRVTGAPIDSFKNVATTLSLLESASSASRSNASTAAADTSLCFASRFS</sequence>
<evidence type="ECO:0000313" key="1">
    <source>
        <dbReference type="EMBL" id="KAE8916776.1"/>
    </source>
</evidence>
<dbReference type="Proteomes" id="UP000440367">
    <property type="component" value="Unassembled WGS sequence"/>
</dbReference>
<evidence type="ECO:0000313" key="13">
    <source>
        <dbReference type="Proteomes" id="UP000441208"/>
    </source>
</evidence>
<evidence type="ECO:0000313" key="6">
    <source>
        <dbReference type="EMBL" id="KAE9178620.1"/>
    </source>
</evidence>
<proteinExistence type="predicted"/>
<evidence type="ECO:0000313" key="7">
    <source>
        <dbReference type="EMBL" id="KAE9258944.1"/>
    </source>
</evidence>